<dbReference type="AlphaFoldDB" id="A0A495Y3I6"/>
<evidence type="ECO:0000313" key="3">
    <source>
        <dbReference type="EMBL" id="RKT79673.1"/>
    </source>
</evidence>
<comment type="caution">
    <text evidence="3">The sequence shown here is derived from an EMBL/GenBank/DDBJ whole genome shotgun (WGS) entry which is preliminary data.</text>
</comment>
<protein>
    <submittedName>
        <fullName evidence="3">Uncharacterized protein</fullName>
    </submittedName>
</protein>
<accession>A0A495Y3I6</accession>
<feature type="compositionally biased region" description="Basic and acidic residues" evidence="1">
    <location>
        <begin position="18"/>
        <end position="32"/>
    </location>
</feature>
<gene>
    <name evidence="3" type="ORF">DFJ68_3147</name>
    <name evidence="2" type="ORF">FHW14_002453</name>
</gene>
<dbReference type="Proteomes" id="UP000590811">
    <property type="component" value="Unassembled WGS sequence"/>
</dbReference>
<feature type="region of interest" description="Disordered" evidence="1">
    <location>
        <begin position="17"/>
        <end position="39"/>
    </location>
</feature>
<proteinExistence type="predicted"/>
<reference evidence="3 4" key="1">
    <citation type="submission" date="2018-10" db="EMBL/GenBank/DDBJ databases">
        <title>Sequencing the genomes of 1000 actinobacteria strains.</title>
        <authorList>
            <person name="Klenk H.-P."/>
        </authorList>
    </citation>
    <scope>NUCLEOTIDE SEQUENCE [LARGE SCALE GENOMIC DNA]</scope>
    <source>
        <strain evidence="3 4">DSM 44267</strain>
    </source>
</reference>
<keyword evidence="4" id="KW-1185">Reference proteome</keyword>
<sequence length="39" mass="4425">MIHNVLHSCVDNVVDGVSGRRERDDRPDDPHLWTDPVDG</sequence>
<dbReference type="EMBL" id="RBXT01000001">
    <property type="protein sequence ID" value="RKT79673.1"/>
    <property type="molecule type" value="Genomic_DNA"/>
</dbReference>
<reference evidence="2 5" key="2">
    <citation type="submission" date="2020-08" db="EMBL/GenBank/DDBJ databases">
        <title>Genomic Encyclopedia of Type Strains, Phase IV (KMG-V): Genome sequencing to study the core and pangenomes of soil and plant-associated prokaryotes.</title>
        <authorList>
            <person name="Whitman W."/>
        </authorList>
    </citation>
    <scope>NUCLEOTIDE SEQUENCE [LARGE SCALE GENOMIC DNA]</scope>
    <source>
        <strain evidence="2 5">B3ACCR2</strain>
    </source>
</reference>
<dbReference type="Proteomes" id="UP000278440">
    <property type="component" value="Unassembled WGS sequence"/>
</dbReference>
<name>A0A495Y3I6_9MICO</name>
<dbReference type="EMBL" id="JACHVT010000005">
    <property type="protein sequence ID" value="MBB2987270.1"/>
    <property type="molecule type" value="Genomic_DNA"/>
</dbReference>
<evidence type="ECO:0000256" key="1">
    <source>
        <dbReference type="SAM" id="MobiDB-lite"/>
    </source>
</evidence>
<organism evidence="3 4">
    <name type="scientific">Terracoccus luteus</name>
    <dbReference type="NCBI Taxonomy" id="53356"/>
    <lineage>
        <taxon>Bacteria</taxon>
        <taxon>Bacillati</taxon>
        <taxon>Actinomycetota</taxon>
        <taxon>Actinomycetes</taxon>
        <taxon>Micrococcales</taxon>
        <taxon>Intrasporangiaceae</taxon>
        <taxon>Terracoccus</taxon>
    </lineage>
</organism>
<evidence type="ECO:0000313" key="4">
    <source>
        <dbReference type="Proteomes" id="UP000278440"/>
    </source>
</evidence>
<evidence type="ECO:0000313" key="2">
    <source>
        <dbReference type="EMBL" id="MBB2987270.1"/>
    </source>
</evidence>
<evidence type="ECO:0000313" key="5">
    <source>
        <dbReference type="Proteomes" id="UP000590811"/>
    </source>
</evidence>